<reference evidence="1 2" key="1">
    <citation type="submission" date="2007-10" db="EMBL/GenBank/DDBJ databases">
        <authorList>
            <person name="Yayanos A."/>
            <person name="Ferriera S."/>
            <person name="Johnson J."/>
            <person name="Kravitz S."/>
            <person name="Halpern A."/>
            <person name="Remington K."/>
            <person name="Beeson K."/>
            <person name="Tran B."/>
            <person name="Rogers Y.-H."/>
            <person name="Friedman R."/>
            <person name="Venter J.C."/>
        </authorList>
    </citation>
    <scope>NUCLEOTIDE SEQUENCE [LARGE SCALE GENOMIC DNA]</scope>
    <source>
        <strain evidence="1 2">KT99</strain>
    </source>
</reference>
<gene>
    <name evidence="1" type="ORF">KT99_14174</name>
</gene>
<keyword evidence="2" id="KW-1185">Reference proteome</keyword>
<name>A9EI79_9GAMM</name>
<proteinExistence type="predicted"/>
<dbReference type="AlphaFoldDB" id="A9EI79"/>
<dbReference type="EMBL" id="ABIC01000032">
    <property type="protein sequence ID" value="EDP99777.1"/>
    <property type="molecule type" value="Genomic_DNA"/>
</dbReference>
<dbReference type="Proteomes" id="UP000005839">
    <property type="component" value="Unassembled WGS sequence"/>
</dbReference>
<accession>A9EI79</accession>
<protein>
    <submittedName>
        <fullName evidence="1">ISCps8, transposase</fullName>
    </submittedName>
</protein>
<comment type="caution">
    <text evidence="1">The sequence shown here is derived from an EMBL/GenBank/DDBJ whole genome shotgun (WGS) entry which is preliminary data.</text>
</comment>
<evidence type="ECO:0000313" key="2">
    <source>
        <dbReference type="Proteomes" id="UP000005839"/>
    </source>
</evidence>
<evidence type="ECO:0000313" key="1">
    <source>
        <dbReference type="EMBL" id="EDP99777.1"/>
    </source>
</evidence>
<organism evidence="1 2">
    <name type="scientific">Shewanella benthica KT99</name>
    <dbReference type="NCBI Taxonomy" id="314608"/>
    <lineage>
        <taxon>Bacteria</taxon>
        <taxon>Pseudomonadati</taxon>
        <taxon>Pseudomonadota</taxon>
        <taxon>Gammaproteobacteria</taxon>
        <taxon>Alteromonadales</taxon>
        <taxon>Shewanellaceae</taxon>
        <taxon>Shewanella</taxon>
    </lineage>
</organism>
<sequence length="85" mass="9933">METSMIKHSMIFIGLDTHKEFIEVAYAEFESKHPQTTLHFIYEAGPCGYWLYRFLTSFMALLLCRSTITYPQEAWRTNETTTVAS</sequence>